<evidence type="ECO:0000313" key="3">
    <source>
        <dbReference type="EMBL" id="QQD72316.1"/>
    </source>
</evidence>
<dbReference type="NCBIfam" id="TIGR04346">
    <property type="entry name" value="DotA_TraY"/>
    <property type="match status" value="1"/>
</dbReference>
<protein>
    <submittedName>
        <fullName evidence="3">DotA/TraY family protein</fullName>
    </submittedName>
</protein>
<feature type="transmembrane region" description="Helical" evidence="2">
    <location>
        <begin position="593"/>
        <end position="617"/>
    </location>
</feature>
<feature type="transmembrane region" description="Helical" evidence="2">
    <location>
        <begin position="682"/>
        <end position="704"/>
    </location>
</feature>
<feature type="transmembrane region" description="Helical" evidence="2">
    <location>
        <begin position="648"/>
        <end position="676"/>
    </location>
</feature>
<keyword evidence="2" id="KW-0812">Transmembrane</keyword>
<dbReference type="AlphaFoldDB" id="A0A7T4WD07"/>
<evidence type="ECO:0000256" key="1">
    <source>
        <dbReference type="SAM" id="MobiDB-lite"/>
    </source>
</evidence>
<feature type="compositionally biased region" description="Polar residues" evidence="1">
    <location>
        <begin position="783"/>
        <end position="792"/>
    </location>
</feature>
<dbReference type="RefSeq" id="WP_198660349.1">
    <property type="nucleotide sequence ID" value="NZ_CP059488.1"/>
</dbReference>
<evidence type="ECO:0000313" key="4">
    <source>
        <dbReference type="Proteomes" id="UP000595420"/>
    </source>
</evidence>
<sequence length="816" mass="83564">MSSIGISLSPPSTDISTGLLSSLLGPNWWLLATGGAPSGAGSVLAHLFSIFDIALLMYVSALLVYQATVGGMATAHEGTPLGKRYHSIWAPIRGPAAFAMLFPLPWAKGLALIQCIALLGVYWGIGVADDVWSGFVNEIPKMSGTLMPSQQSTTRDNRFVGKALLMATAQEYLIQRDHMPLSSSWIWRGGVNSGDWILTQHLASTAAGTTVAGVPAKQFIAGLGTIEVSCSNQMQSSTGANQGTFGGGWISGLGNMVTNAFNYTANAVAQSGLPGSSLAASVVQPAQNNPVCVSEKNAVVGAMNEIYPIATQIVNQNVQTDASPVLPSQIAAAVKMYQTQQATAYNQMNNNKQSALIAQTQAFANEASGLGWASSSFYYWTLNNINAASQAYLKMLQPKIMMPNMAYVAQNSGNFVEPVMLTADAAINHYESSNNYMSSAEAVATTGMSAGGVLSSGSGASWMGGKVMNVVRSLDSGNPLANMMSDGHDIILAGGIVAAGPSATIAIAKGVGYAGGFAAGMFVPGADLTGTSEVAGAAATGGALAYGAGKVMGAGARAVSAMSGASEFAVPIGLFLVVEGAIIAYVIPAIPGVIMIFAVIGWLFVVMELMVAAPLWAAAHAYAEGEGFASNETKYGYSAATGIVMRPVLLTFGFIIMFFLIFIVGHFVGAAMTIYMMGMNGFHLGIVGSVAVLAVIIGTIWGSIKLVMKLITHLADVVPLYLGARAGGGLHEGEIGVQAATSGATKAKVLATGTYGVGAMNKQRKADAAMNGTGAGSSAAKPESTTNPGTNAGNLGAGDTKGKGGDGGNVEGRQVK</sequence>
<keyword evidence="2" id="KW-0472">Membrane</keyword>
<feature type="transmembrane region" description="Helical" evidence="2">
    <location>
        <begin position="568"/>
        <end position="587"/>
    </location>
</feature>
<dbReference type="InterPro" id="IPR027628">
    <property type="entry name" value="DotA_TraY"/>
</dbReference>
<feature type="region of interest" description="Disordered" evidence="1">
    <location>
        <begin position="768"/>
        <end position="816"/>
    </location>
</feature>
<name>A0A7T4WD07_9PROT</name>
<gene>
    <name evidence="3" type="ORF">H2515_13060</name>
</gene>
<reference evidence="3 4" key="1">
    <citation type="submission" date="2020-07" db="EMBL/GenBank/DDBJ databases">
        <title>Complete genome sequence analysis of Acidithiobacillus ferrivorans XJFY6S-08 reveals extreme environmental adaptation to alpine acid mine drainage.</title>
        <authorList>
            <person name="Yan L."/>
            <person name="Ni Y."/>
        </authorList>
    </citation>
    <scope>NUCLEOTIDE SEQUENCE [LARGE SCALE GENOMIC DNA]</scope>
    <source>
        <strain evidence="3 4">XJFY6S-08</strain>
    </source>
</reference>
<proteinExistence type="predicted"/>
<accession>A0A7T4WD07</accession>
<dbReference type="Proteomes" id="UP000595420">
    <property type="component" value="Chromosome"/>
</dbReference>
<keyword evidence="2" id="KW-1133">Transmembrane helix</keyword>
<evidence type="ECO:0000256" key="2">
    <source>
        <dbReference type="SAM" id="Phobius"/>
    </source>
</evidence>
<organism evidence="3 4">
    <name type="scientific">Acidithiobacillus ferrivorans</name>
    <dbReference type="NCBI Taxonomy" id="160808"/>
    <lineage>
        <taxon>Bacteria</taxon>
        <taxon>Pseudomonadati</taxon>
        <taxon>Pseudomonadota</taxon>
        <taxon>Acidithiobacillia</taxon>
        <taxon>Acidithiobacillales</taxon>
        <taxon>Acidithiobacillaceae</taxon>
        <taxon>Acidithiobacillus</taxon>
    </lineage>
</organism>
<dbReference type="EMBL" id="CP059488">
    <property type="protein sequence ID" value="QQD72316.1"/>
    <property type="molecule type" value="Genomic_DNA"/>
</dbReference>